<name>A0A0A9CV07_ARUDO</name>
<protein>
    <submittedName>
        <fullName evidence="1">Uncharacterized protein</fullName>
    </submittedName>
</protein>
<reference evidence="1" key="1">
    <citation type="submission" date="2014-09" db="EMBL/GenBank/DDBJ databases">
        <authorList>
            <person name="Magalhaes I.L.F."/>
            <person name="Oliveira U."/>
            <person name="Santos F.R."/>
            <person name="Vidigal T.H.D.A."/>
            <person name="Brescovit A.D."/>
            <person name="Santos A.J."/>
        </authorList>
    </citation>
    <scope>NUCLEOTIDE SEQUENCE</scope>
    <source>
        <tissue evidence="1">Shoot tissue taken approximately 20 cm above the soil surface</tissue>
    </source>
</reference>
<reference evidence="1" key="2">
    <citation type="journal article" date="2015" name="Data Brief">
        <title>Shoot transcriptome of the giant reed, Arundo donax.</title>
        <authorList>
            <person name="Barrero R.A."/>
            <person name="Guerrero F.D."/>
            <person name="Moolhuijzen P."/>
            <person name="Goolsby J.A."/>
            <person name="Tidwell J."/>
            <person name="Bellgard S.E."/>
            <person name="Bellgard M.I."/>
        </authorList>
    </citation>
    <scope>NUCLEOTIDE SEQUENCE</scope>
    <source>
        <tissue evidence="1">Shoot tissue taken approximately 20 cm above the soil surface</tissue>
    </source>
</reference>
<organism evidence="1">
    <name type="scientific">Arundo donax</name>
    <name type="common">Giant reed</name>
    <name type="synonym">Donax arundinaceus</name>
    <dbReference type="NCBI Taxonomy" id="35708"/>
    <lineage>
        <taxon>Eukaryota</taxon>
        <taxon>Viridiplantae</taxon>
        <taxon>Streptophyta</taxon>
        <taxon>Embryophyta</taxon>
        <taxon>Tracheophyta</taxon>
        <taxon>Spermatophyta</taxon>
        <taxon>Magnoliopsida</taxon>
        <taxon>Liliopsida</taxon>
        <taxon>Poales</taxon>
        <taxon>Poaceae</taxon>
        <taxon>PACMAD clade</taxon>
        <taxon>Arundinoideae</taxon>
        <taxon>Arundineae</taxon>
        <taxon>Arundo</taxon>
    </lineage>
</organism>
<accession>A0A0A9CV07</accession>
<proteinExistence type="predicted"/>
<evidence type="ECO:0000313" key="1">
    <source>
        <dbReference type="EMBL" id="JAD80134.1"/>
    </source>
</evidence>
<sequence length="15" mass="1553">MFCSAGNVTLSNVPL</sequence>
<dbReference type="EMBL" id="GBRH01217761">
    <property type="protein sequence ID" value="JAD80134.1"/>
    <property type="molecule type" value="Transcribed_RNA"/>
</dbReference>